<dbReference type="EMBL" id="JARKIB010000189">
    <property type="protein sequence ID" value="KAJ7726085.1"/>
    <property type="molecule type" value="Genomic_DNA"/>
</dbReference>
<name>A0AAD7MNU6_9AGAR</name>
<dbReference type="AlphaFoldDB" id="A0AAD7MNU6"/>
<accession>A0AAD7MNU6</accession>
<sequence>MTIPSQNFAMSWVENLNFTCNGSGFEVSFPFGAHSRMGRKYTDGPGLEPEPDPIRARPSALPDPTQARAFGPDPTRTSLPRTYEPTSHRLSASNRRLARAGLRRITRLCDNVTRYTSLALSPLDQYSTNGATGEGLTFRRDCPTHRLHPVRTPSRRVHRHRADMWPPGVRDIPNTYSVQLATSCFTAGCQPTSQMGPGCSQFGWPPAVLKAAPHLGHHLAEVRCTISPQTTSEHATEILPGNINIFGAYYKLLVHRTVPVATR</sequence>
<evidence type="ECO:0000313" key="2">
    <source>
        <dbReference type="EMBL" id="KAJ7726085.1"/>
    </source>
</evidence>
<comment type="caution">
    <text evidence="2">The sequence shown here is derived from an EMBL/GenBank/DDBJ whole genome shotgun (WGS) entry which is preliminary data.</text>
</comment>
<keyword evidence="3" id="KW-1185">Reference proteome</keyword>
<gene>
    <name evidence="2" type="ORF">B0H16DRAFT_1780698</name>
</gene>
<proteinExistence type="predicted"/>
<protein>
    <submittedName>
        <fullName evidence="2">Uncharacterized protein</fullName>
    </submittedName>
</protein>
<feature type="region of interest" description="Disordered" evidence="1">
    <location>
        <begin position="40"/>
        <end position="92"/>
    </location>
</feature>
<evidence type="ECO:0000256" key="1">
    <source>
        <dbReference type="SAM" id="MobiDB-lite"/>
    </source>
</evidence>
<organism evidence="2 3">
    <name type="scientific">Mycena metata</name>
    <dbReference type="NCBI Taxonomy" id="1033252"/>
    <lineage>
        <taxon>Eukaryota</taxon>
        <taxon>Fungi</taxon>
        <taxon>Dikarya</taxon>
        <taxon>Basidiomycota</taxon>
        <taxon>Agaricomycotina</taxon>
        <taxon>Agaricomycetes</taxon>
        <taxon>Agaricomycetidae</taxon>
        <taxon>Agaricales</taxon>
        <taxon>Marasmiineae</taxon>
        <taxon>Mycenaceae</taxon>
        <taxon>Mycena</taxon>
    </lineage>
</organism>
<reference evidence="2" key="1">
    <citation type="submission" date="2023-03" db="EMBL/GenBank/DDBJ databases">
        <title>Massive genome expansion in bonnet fungi (Mycena s.s.) driven by repeated elements and novel gene families across ecological guilds.</title>
        <authorList>
            <consortium name="Lawrence Berkeley National Laboratory"/>
            <person name="Harder C.B."/>
            <person name="Miyauchi S."/>
            <person name="Viragh M."/>
            <person name="Kuo A."/>
            <person name="Thoen E."/>
            <person name="Andreopoulos B."/>
            <person name="Lu D."/>
            <person name="Skrede I."/>
            <person name="Drula E."/>
            <person name="Henrissat B."/>
            <person name="Morin E."/>
            <person name="Kohler A."/>
            <person name="Barry K."/>
            <person name="LaButti K."/>
            <person name="Morin E."/>
            <person name="Salamov A."/>
            <person name="Lipzen A."/>
            <person name="Mereny Z."/>
            <person name="Hegedus B."/>
            <person name="Baldrian P."/>
            <person name="Stursova M."/>
            <person name="Weitz H."/>
            <person name="Taylor A."/>
            <person name="Grigoriev I.V."/>
            <person name="Nagy L.G."/>
            <person name="Martin F."/>
            <person name="Kauserud H."/>
        </authorList>
    </citation>
    <scope>NUCLEOTIDE SEQUENCE</scope>
    <source>
        <strain evidence="2">CBHHK182m</strain>
    </source>
</reference>
<dbReference type="Proteomes" id="UP001215598">
    <property type="component" value="Unassembled WGS sequence"/>
</dbReference>
<evidence type="ECO:0000313" key="3">
    <source>
        <dbReference type="Proteomes" id="UP001215598"/>
    </source>
</evidence>